<dbReference type="OrthoDB" id="6763393at2759"/>
<dbReference type="InterPro" id="IPR003812">
    <property type="entry name" value="Fido"/>
</dbReference>
<dbReference type="Pfam" id="PF02661">
    <property type="entry name" value="Fic"/>
    <property type="match status" value="1"/>
</dbReference>
<comment type="caution">
    <text evidence="3">The sequence shown here is derived from an EMBL/GenBank/DDBJ whole genome shotgun (WGS) entry which is preliminary data.</text>
</comment>
<dbReference type="EMBL" id="REGN01000696">
    <property type="protein sequence ID" value="RNA39922.1"/>
    <property type="molecule type" value="Genomic_DNA"/>
</dbReference>
<dbReference type="PANTHER" id="PTHR13504:SF38">
    <property type="entry name" value="FIDO DOMAIN-CONTAINING PROTEIN"/>
    <property type="match status" value="1"/>
</dbReference>
<protein>
    <submittedName>
        <fullName evidence="3">Cell filamentation Fic</fullName>
    </submittedName>
</protein>
<evidence type="ECO:0000259" key="2">
    <source>
        <dbReference type="PROSITE" id="PS51459"/>
    </source>
</evidence>
<proteinExistence type="predicted"/>
<dbReference type="PANTHER" id="PTHR13504">
    <property type="entry name" value="FIDO DOMAIN-CONTAINING PROTEIN DDB_G0283145"/>
    <property type="match status" value="1"/>
</dbReference>
<dbReference type="STRING" id="10195.A0A3M7SW39"/>
<dbReference type="PROSITE" id="PS51459">
    <property type="entry name" value="FIDO"/>
    <property type="match status" value="1"/>
</dbReference>
<dbReference type="Proteomes" id="UP000276133">
    <property type="component" value="Unassembled WGS sequence"/>
</dbReference>
<reference evidence="3 4" key="1">
    <citation type="journal article" date="2018" name="Sci. Rep.">
        <title>Genomic signatures of local adaptation to the degree of environmental predictability in rotifers.</title>
        <authorList>
            <person name="Franch-Gras L."/>
            <person name="Hahn C."/>
            <person name="Garcia-Roger E.M."/>
            <person name="Carmona M.J."/>
            <person name="Serra M."/>
            <person name="Gomez A."/>
        </authorList>
    </citation>
    <scope>NUCLEOTIDE SEQUENCE [LARGE SCALE GENOMIC DNA]</scope>
    <source>
        <strain evidence="3">HYR1</strain>
    </source>
</reference>
<organism evidence="3 4">
    <name type="scientific">Brachionus plicatilis</name>
    <name type="common">Marine rotifer</name>
    <name type="synonym">Brachionus muelleri</name>
    <dbReference type="NCBI Taxonomy" id="10195"/>
    <lineage>
        <taxon>Eukaryota</taxon>
        <taxon>Metazoa</taxon>
        <taxon>Spiralia</taxon>
        <taxon>Gnathifera</taxon>
        <taxon>Rotifera</taxon>
        <taxon>Eurotatoria</taxon>
        <taxon>Monogononta</taxon>
        <taxon>Pseudotrocha</taxon>
        <taxon>Ploima</taxon>
        <taxon>Brachionidae</taxon>
        <taxon>Brachionus</taxon>
    </lineage>
</organism>
<feature type="domain" description="Fido" evidence="2">
    <location>
        <begin position="124"/>
        <end position="270"/>
    </location>
</feature>
<evidence type="ECO:0000313" key="3">
    <source>
        <dbReference type="EMBL" id="RNA39922.1"/>
    </source>
</evidence>
<evidence type="ECO:0000313" key="4">
    <source>
        <dbReference type="Proteomes" id="UP000276133"/>
    </source>
</evidence>
<dbReference type="Gene3D" id="1.10.3290.10">
    <property type="entry name" value="Fido-like domain"/>
    <property type="match status" value="1"/>
</dbReference>
<dbReference type="InterPro" id="IPR036597">
    <property type="entry name" value="Fido-like_dom_sf"/>
</dbReference>
<dbReference type="InterPro" id="IPR040198">
    <property type="entry name" value="Fido_containing"/>
</dbReference>
<gene>
    <name evidence="3" type="ORF">BpHYR1_030945</name>
</gene>
<evidence type="ECO:0000256" key="1">
    <source>
        <dbReference type="PIRSR" id="PIRSR640198-1"/>
    </source>
</evidence>
<dbReference type="SUPFAM" id="SSF140931">
    <property type="entry name" value="Fic-like"/>
    <property type="match status" value="1"/>
</dbReference>
<sequence>MLHLNFEIPETNLWWRSSYWPYSNQEIFTKIERFKVLLTNAKEDDEFKLDHEKTLSFYYYVNYLIECLKSEQIITENVSFEEVLEVLHKSTAENNTELKIKNIYNAIIKYFPDPFALKLDKDSFNVDLAKDLNKIIGKELWDNAGYLRTNKASASRMNYEYCEPEKIPERLNKLFDGTKRLLLDDNLVDLESRIKISSMFFSIFLDIHPFSNGNGRVARILLSLILSENCCIPVSLNSLGCYREVYLKCLYESRINNIYKSSALSAFILECALINVECIIEILDLSSKFCQNKLDSN</sequence>
<name>A0A3M7SW39_BRAPC</name>
<keyword evidence="4" id="KW-1185">Reference proteome</keyword>
<accession>A0A3M7SW39</accession>
<dbReference type="AlphaFoldDB" id="A0A3M7SW39"/>
<feature type="active site" evidence="1">
    <location>
        <position position="208"/>
    </location>
</feature>